<evidence type="ECO:0000313" key="12">
    <source>
        <dbReference type="EnsemblProtists" id="EOD29059"/>
    </source>
</evidence>
<dbReference type="HOGENOM" id="CLU_015694_0_0_1"/>
<keyword evidence="2" id="KW-0813">Transport</keyword>
<keyword evidence="5" id="KW-0406">Ion transport</keyword>
<feature type="domain" description="TRPM SLOG" evidence="10">
    <location>
        <begin position="89"/>
        <end position="295"/>
    </location>
</feature>
<dbReference type="GeneID" id="17274648"/>
<feature type="transmembrane region" description="Helical" evidence="9">
    <location>
        <begin position="857"/>
        <end position="879"/>
    </location>
</feature>
<dbReference type="InterPro" id="IPR041491">
    <property type="entry name" value="TRPM_SLOG"/>
</dbReference>
<dbReference type="RefSeq" id="XP_005781488.1">
    <property type="nucleotide sequence ID" value="XM_005781431.1"/>
</dbReference>
<dbReference type="GO" id="GO:0005261">
    <property type="term" value="F:monoatomic cation channel activity"/>
    <property type="evidence" value="ECO:0007669"/>
    <property type="project" value="TreeGrafter"/>
</dbReference>
<feature type="transmembrane region" description="Helical" evidence="9">
    <location>
        <begin position="783"/>
        <end position="804"/>
    </location>
</feature>
<evidence type="ECO:0000313" key="13">
    <source>
        <dbReference type="Proteomes" id="UP000013827"/>
    </source>
</evidence>
<evidence type="ECO:0000256" key="8">
    <source>
        <dbReference type="SAM" id="MobiDB-lite"/>
    </source>
</evidence>
<sequence>MRSTDRIGAGPYARLAETPRRKAGALSYANTKSLPEAEIHRRAAQLIQDRFVHADAVMRCFGPAILCRSGGDPSDFGDVNFPELNTQSKFLVLADTSTPQQVSRFVEKFWGLEKPEIIISVTGSALDFELHPILQRAFDKGLTAAASAANAWVITGGTDTGVMKLVASSLSSSGVSMPILGFSPFGAINEREKLERVYGGASTMVSTKATKDGAPLNAHHTHFLLVDSGKHGVKAWGTEINLRVAFESFYLERKSVPMVLLVVQGGPGTLATVLETAKKGSPIVVVADSGGAATAIKQYIEGDGEGSLSNWTSPHGKASLDQLPSWNYYGSSCNEESGGKLITLFQVNNDGVLEATEDMSNVLLQAIVRLWVAGGGDSAGRITPPDRPGTPSSLAQPALALQESNASLASQSMASPESSALGTAPESSTLGTAADPLQHAQRRRRMRAIQLAVKWNRPLVVEEIFSEAAPPEGGRAVALQYALELRRYDVIRLLMGYQGFSLQFVNLCKLYLVPNDGFLDSDEKLQKELLTNQGRIRDTTHSPRRSYECFQDVIGIWLKNIDKAEGRPGVLSLSAFAETAPHFAHLFTWSVFLGEYSIADLFWRECDDPARVALLGSHQCLLIGNKMVTSKSRLEEQAERYEQVAVDVINAADSQTDAFAVLEHKEGRFSLLDLALQLEMKRFLAHRHCQALLGLALLDRMWNGRHAGSSVELPENISMTALLWRATMPLTNPHYTAKARSLYQKKTQDEASKKANACLEGGDAADSAKKGFYQAPPVPSVIFVLRFFMHCLFLVLYTYVLSYVDISKIPESHAPVLYSMYQILLSFNVVFIAFALIECRSPPKPLAVRYRSYSKPIGVLYIVIQRMMQDLVIFMEVLLDILIS</sequence>
<keyword evidence="3 9" id="KW-0812">Transmembrane</keyword>
<dbReference type="STRING" id="2903.R1F754"/>
<keyword evidence="4 9" id="KW-1133">Transmembrane helix</keyword>
<dbReference type="GO" id="GO:0030001">
    <property type="term" value="P:metal ion transport"/>
    <property type="evidence" value="ECO:0007669"/>
    <property type="project" value="TreeGrafter"/>
</dbReference>
<evidence type="ECO:0000256" key="5">
    <source>
        <dbReference type="ARBA" id="ARBA00023065"/>
    </source>
</evidence>
<dbReference type="InterPro" id="IPR057366">
    <property type="entry name" value="TRPM-like"/>
</dbReference>
<reference evidence="12" key="2">
    <citation type="submission" date="2024-10" db="UniProtKB">
        <authorList>
            <consortium name="EnsemblProtists"/>
        </authorList>
    </citation>
    <scope>IDENTIFICATION</scope>
</reference>
<evidence type="ECO:0000256" key="7">
    <source>
        <dbReference type="ARBA" id="ARBA00023303"/>
    </source>
</evidence>
<keyword evidence="6 9" id="KW-0472">Membrane</keyword>
<evidence type="ECO:0000256" key="9">
    <source>
        <dbReference type="SAM" id="Phobius"/>
    </source>
</evidence>
<protein>
    <recommendedName>
        <fullName evidence="14">TRPM SLOG domain-containing protein</fullName>
    </recommendedName>
</protein>
<feature type="region of interest" description="Disordered" evidence="8">
    <location>
        <begin position="411"/>
        <end position="439"/>
    </location>
</feature>
<proteinExistence type="predicted"/>
<keyword evidence="13" id="KW-1185">Reference proteome</keyword>
<evidence type="ECO:0000256" key="2">
    <source>
        <dbReference type="ARBA" id="ARBA00022448"/>
    </source>
</evidence>
<feature type="compositionally biased region" description="Polar residues" evidence="8">
    <location>
        <begin position="411"/>
        <end position="431"/>
    </location>
</feature>
<organism evidence="12 13">
    <name type="scientific">Emiliania huxleyi (strain CCMP1516)</name>
    <dbReference type="NCBI Taxonomy" id="280463"/>
    <lineage>
        <taxon>Eukaryota</taxon>
        <taxon>Haptista</taxon>
        <taxon>Haptophyta</taxon>
        <taxon>Prymnesiophyceae</taxon>
        <taxon>Isochrysidales</taxon>
        <taxon>Noelaerhabdaceae</taxon>
        <taxon>Emiliania</taxon>
    </lineage>
</organism>
<name>A0A0D3JZX4_EMIH1</name>
<dbReference type="PANTHER" id="PTHR13800">
    <property type="entry name" value="TRANSIENT RECEPTOR POTENTIAL CATION CHANNEL, SUBFAMILY M, MEMBER 6"/>
    <property type="match status" value="1"/>
</dbReference>
<evidence type="ECO:0000256" key="1">
    <source>
        <dbReference type="ARBA" id="ARBA00004141"/>
    </source>
</evidence>
<dbReference type="AlphaFoldDB" id="A0A0D3JZX4"/>
<evidence type="ECO:0000259" key="10">
    <source>
        <dbReference type="Pfam" id="PF18139"/>
    </source>
</evidence>
<keyword evidence="7" id="KW-0407">Ion channel</keyword>
<dbReference type="EnsemblProtists" id="EOD29059">
    <property type="protein sequence ID" value="EOD29059"/>
    <property type="gene ID" value="EMIHUDRAFT_468587"/>
</dbReference>
<dbReference type="Pfam" id="PF25508">
    <property type="entry name" value="TRPM2"/>
    <property type="match status" value="1"/>
</dbReference>
<dbReference type="KEGG" id="ehx:EMIHUDRAFT_468587"/>
<dbReference type="PaxDb" id="2903-EOD29059"/>
<comment type="subcellular location">
    <subcellularLocation>
        <location evidence="1">Membrane</location>
        <topology evidence="1">Multi-pass membrane protein</topology>
    </subcellularLocation>
</comment>
<evidence type="ECO:0000256" key="4">
    <source>
        <dbReference type="ARBA" id="ARBA00022989"/>
    </source>
</evidence>
<dbReference type="Proteomes" id="UP000013827">
    <property type="component" value="Unassembled WGS sequence"/>
</dbReference>
<dbReference type="PANTHER" id="PTHR13800:SF1">
    <property type="entry name" value="TRANSIENT RECEPTOR POTENTIAL CATION CHANNEL TRPM"/>
    <property type="match status" value="1"/>
</dbReference>
<evidence type="ECO:0000259" key="11">
    <source>
        <dbReference type="Pfam" id="PF25508"/>
    </source>
</evidence>
<dbReference type="eggNOG" id="KOG3614">
    <property type="taxonomic scope" value="Eukaryota"/>
</dbReference>
<evidence type="ECO:0008006" key="14">
    <source>
        <dbReference type="Google" id="ProtNLM"/>
    </source>
</evidence>
<dbReference type="Gene3D" id="3.40.50.450">
    <property type="match status" value="1"/>
</dbReference>
<feature type="domain" description="TRPM-like" evidence="11">
    <location>
        <begin position="583"/>
        <end position="686"/>
    </location>
</feature>
<accession>A0A0D3JZX4</accession>
<feature type="transmembrane region" description="Helical" evidence="9">
    <location>
        <begin position="816"/>
        <end position="837"/>
    </location>
</feature>
<reference evidence="13" key="1">
    <citation type="journal article" date="2013" name="Nature">
        <title>Pan genome of the phytoplankton Emiliania underpins its global distribution.</title>
        <authorList>
            <person name="Read B.A."/>
            <person name="Kegel J."/>
            <person name="Klute M.J."/>
            <person name="Kuo A."/>
            <person name="Lefebvre S.C."/>
            <person name="Maumus F."/>
            <person name="Mayer C."/>
            <person name="Miller J."/>
            <person name="Monier A."/>
            <person name="Salamov A."/>
            <person name="Young J."/>
            <person name="Aguilar M."/>
            <person name="Claverie J.M."/>
            <person name="Frickenhaus S."/>
            <person name="Gonzalez K."/>
            <person name="Herman E.K."/>
            <person name="Lin Y.C."/>
            <person name="Napier J."/>
            <person name="Ogata H."/>
            <person name="Sarno A.F."/>
            <person name="Shmutz J."/>
            <person name="Schroeder D."/>
            <person name="de Vargas C."/>
            <person name="Verret F."/>
            <person name="von Dassow P."/>
            <person name="Valentin K."/>
            <person name="Van de Peer Y."/>
            <person name="Wheeler G."/>
            <person name="Dacks J.B."/>
            <person name="Delwiche C.F."/>
            <person name="Dyhrman S.T."/>
            <person name="Glockner G."/>
            <person name="John U."/>
            <person name="Richards T."/>
            <person name="Worden A.Z."/>
            <person name="Zhang X."/>
            <person name="Grigoriev I.V."/>
            <person name="Allen A.E."/>
            <person name="Bidle K."/>
            <person name="Borodovsky M."/>
            <person name="Bowler C."/>
            <person name="Brownlee C."/>
            <person name="Cock J.M."/>
            <person name="Elias M."/>
            <person name="Gladyshev V.N."/>
            <person name="Groth M."/>
            <person name="Guda C."/>
            <person name="Hadaegh A."/>
            <person name="Iglesias-Rodriguez M.D."/>
            <person name="Jenkins J."/>
            <person name="Jones B.M."/>
            <person name="Lawson T."/>
            <person name="Leese F."/>
            <person name="Lindquist E."/>
            <person name="Lobanov A."/>
            <person name="Lomsadze A."/>
            <person name="Malik S.B."/>
            <person name="Marsh M.E."/>
            <person name="Mackinder L."/>
            <person name="Mock T."/>
            <person name="Mueller-Roeber B."/>
            <person name="Pagarete A."/>
            <person name="Parker M."/>
            <person name="Probert I."/>
            <person name="Quesneville H."/>
            <person name="Raines C."/>
            <person name="Rensing S.A."/>
            <person name="Riano-Pachon D.M."/>
            <person name="Richier S."/>
            <person name="Rokitta S."/>
            <person name="Shiraiwa Y."/>
            <person name="Soanes D.M."/>
            <person name="van der Giezen M."/>
            <person name="Wahlund T.M."/>
            <person name="Williams B."/>
            <person name="Wilson W."/>
            <person name="Wolfe G."/>
            <person name="Wurch L.L."/>
        </authorList>
    </citation>
    <scope>NUCLEOTIDE SEQUENCE</scope>
</reference>
<dbReference type="InterPro" id="IPR050927">
    <property type="entry name" value="TRPM"/>
</dbReference>
<dbReference type="GO" id="GO:0005886">
    <property type="term" value="C:plasma membrane"/>
    <property type="evidence" value="ECO:0007669"/>
    <property type="project" value="TreeGrafter"/>
</dbReference>
<dbReference type="Pfam" id="PF18139">
    <property type="entry name" value="LSDAT_euk"/>
    <property type="match status" value="1"/>
</dbReference>
<evidence type="ECO:0000256" key="6">
    <source>
        <dbReference type="ARBA" id="ARBA00023136"/>
    </source>
</evidence>
<evidence type="ECO:0000256" key="3">
    <source>
        <dbReference type="ARBA" id="ARBA00022692"/>
    </source>
</evidence>